<name>A0A8S1VX31_PAROT</name>
<gene>
    <name evidence="2" type="ORF">POCTA_138.1.T0780226</name>
</gene>
<evidence type="ECO:0000313" key="3">
    <source>
        <dbReference type="Proteomes" id="UP000683925"/>
    </source>
</evidence>
<accession>A0A8S1VX31</accession>
<dbReference type="EMBL" id="CAJJDP010000077">
    <property type="protein sequence ID" value="CAD8182314.1"/>
    <property type="molecule type" value="Genomic_DNA"/>
</dbReference>
<dbReference type="OrthoDB" id="307576at2759"/>
<dbReference type="AlphaFoldDB" id="A0A8S1VX31"/>
<organism evidence="2 3">
    <name type="scientific">Paramecium octaurelia</name>
    <dbReference type="NCBI Taxonomy" id="43137"/>
    <lineage>
        <taxon>Eukaryota</taxon>
        <taxon>Sar</taxon>
        <taxon>Alveolata</taxon>
        <taxon>Ciliophora</taxon>
        <taxon>Intramacronucleata</taxon>
        <taxon>Oligohymenophorea</taxon>
        <taxon>Peniculida</taxon>
        <taxon>Parameciidae</taxon>
        <taxon>Paramecium</taxon>
    </lineage>
</organism>
<feature type="compositionally biased region" description="Basic and acidic residues" evidence="1">
    <location>
        <begin position="155"/>
        <end position="170"/>
    </location>
</feature>
<feature type="compositionally biased region" description="Polar residues" evidence="1">
    <location>
        <begin position="223"/>
        <end position="233"/>
    </location>
</feature>
<protein>
    <submittedName>
        <fullName evidence="2">Uncharacterized protein</fullName>
    </submittedName>
</protein>
<comment type="caution">
    <text evidence="2">The sequence shown here is derived from an EMBL/GenBank/DDBJ whole genome shotgun (WGS) entry which is preliminary data.</text>
</comment>
<feature type="region of interest" description="Disordered" evidence="1">
    <location>
        <begin position="140"/>
        <end position="170"/>
    </location>
</feature>
<dbReference type="Proteomes" id="UP000683925">
    <property type="component" value="Unassembled WGS sequence"/>
</dbReference>
<evidence type="ECO:0000313" key="2">
    <source>
        <dbReference type="EMBL" id="CAD8182314.1"/>
    </source>
</evidence>
<dbReference type="OMA" id="INERHMI"/>
<feature type="region of interest" description="Disordered" evidence="1">
    <location>
        <begin position="210"/>
        <end position="244"/>
    </location>
</feature>
<keyword evidence="3" id="KW-1185">Reference proteome</keyword>
<reference evidence="2" key="1">
    <citation type="submission" date="2021-01" db="EMBL/GenBank/DDBJ databases">
        <authorList>
            <consortium name="Genoscope - CEA"/>
            <person name="William W."/>
        </authorList>
    </citation>
    <scope>NUCLEOTIDE SEQUENCE</scope>
</reference>
<sequence>MAEELILKILDVNPFTSLSGIGNIVLGTGEWLTPEKETKIIIEFGNAILSKISIQNYKADQVNLTLRGENCDDLYFEKAIWKKNGNWNETCTIEIEPDCQDIFNQMMVEVINYGSVDYKGLKRIRVFGIQDGQLYSQRKNNVKQLKKQSKGKQKQKGDSQEKSEQKEKIQKVKINESSLKKNNQWGLYNRVQNQVNKEFVFVDPREKLRNIHKSPSPIKEESQQSNQPTYQTPKRSETPAKKGYSINERHMIRYNLNQIDKQFLELHQELQKSSGIGKEMQLTFANFQVYWLQ</sequence>
<evidence type="ECO:0000256" key="1">
    <source>
        <dbReference type="SAM" id="MobiDB-lite"/>
    </source>
</evidence>
<feature type="compositionally biased region" description="Basic residues" evidence="1">
    <location>
        <begin position="140"/>
        <end position="154"/>
    </location>
</feature>
<proteinExistence type="predicted"/>